<evidence type="ECO:0000313" key="17">
    <source>
        <dbReference type="Proteomes" id="UP000237040"/>
    </source>
</evidence>
<dbReference type="HAMAP" id="MF_00464">
    <property type="entry name" value="AdoMetDC_1"/>
    <property type="match status" value="1"/>
</dbReference>
<keyword evidence="7 15" id="KW-0620">Polyamine biosynthesis</keyword>
<name>A0A2J6WEW3_9BACT</name>
<dbReference type="GO" id="GO:0004014">
    <property type="term" value="F:adenosylmethionine decarboxylase activity"/>
    <property type="evidence" value="ECO:0007669"/>
    <property type="project" value="UniProtKB-UniRule"/>
</dbReference>
<comment type="function">
    <text evidence="13 15">Catalyzes the decarboxylation of S-adenosylmethionine to S-adenosylmethioninamine (dcAdoMet), the propylamine donor required for the synthesis of the polyamines spermine and spermidine from the diamine putrescine.</text>
</comment>
<dbReference type="FunFam" id="3.30.360.110:FF:000001">
    <property type="entry name" value="S-adenosylmethionine decarboxylase proenzyme"/>
    <property type="match status" value="1"/>
</dbReference>
<dbReference type="EMBL" id="PNIL01000031">
    <property type="protein sequence ID" value="PMP67962.1"/>
    <property type="molecule type" value="Genomic_DNA"/>
</dbReference>
<keyword evidence="3 15" id="KW-0949">S-adenosyl-L-methionine</keyword>
<evidence type="ECO:0000256" key="13">
    <source>
        <dbReference type="ARBA" id="ARBA00056215"/>
    </source>
</evidence>
<evidence type="ECO:0000256" key="4">
    <source>
        <dbReference type="ARBA" id="ARBA00022793"/>
    </source>
</evidence>
<proteinExistence type="inferred from homology"/>
<feature type="active site" description="Schiff-base intermediate with substrate; via pyruvic acid" evidence="15">
    <location>
        <position position="63"/>
    </location>
</feature>
<evidence type="ECO:0000256" key="3">
    <source>
        <dbReference type="ARBA" id="ARBA00022691"/>
    </source>
</evidence>
<comment type="pathway">
    <text evidence="1 15">Amine and polyamine biosynthesis; S-adenosylmethioninamine biosynthesis; S-adenosylmethioninamine from S-adenosyl-L-methionine: step 1/1.</text>
</comment>
<dbReference type="Proteomes" id="UP000237040">
    <property type="component" value="Unassembled WGS sequence"/>
</dbReference>
<evidence type="ECO:0000256" key="15">
    <source>
        <dbReference type="HAMAP-Rule" id="MF_00464"/>
    </source>
</evidence>
<evidence type="ECO:0000313" key="16">
    <source>
        <dbReference type="EMBL" id="PMP67962.1"/>
    </source>
</evidence>
<dbReference type="NCBIfam" id="TIGR03330">
    <property type="entry name" value="SAM_DCase_Bsu"/>
    <property type="match status" value="1"/>
</dbReference>
<dbReference type="GO" id="GO:0005829">
    <property type="term" value="C:cytosol"/>
    <property type="evidence" value="ECO:0007669"/>
    <property type="project" value="TreeGrafter"/>
</dbReference>
<dbReference type="Pfam" id="PF02675">
    <property type="entry name" value="AdoMet_dc"/>
    <property type="match status" value="1"/>
</dbReference>
<comment type="subunit">
    <text evidence="2 15">Heterotetramer of two alpha and two beta chains arranged as a dimer of alpha/beta heterodimers.</text>
</comment>
<comment type="caution">
    <text evidence="16">The sequence shown here is derived from an EMBL/GenBank/DDBJ whole genome shotgun (WGS) entry which is preliminary data.</text>
</comment>
<evidence type="ECO:0000256" key="11">
    <source>
        <dbReference type="ARBA" id="ARBA00023317"/>
    </source>
</evidence>
<dbReference type="InterPro" id="IPR042286">
    <property type="entry name" value="AdoMetDC_C"/>
</dbReference>
<feature type="chain" id="PRO_5023317135" description="S-adenosylmethionine decarboxylase alpha chain" evidence="15">
    <location>
        <begin position="63"/>
        <end position="139"/>
    </location>
</feature>
<keyword evidence="10 15" id="KW-0704">Schiff base</keyword>
<dbReference type="PANTHER" id="PTHR33866:SF2">
    <property type="entry name" value="S-ADENOSYLMETHIONINE DECARBOXYLASE PROENZYME"/>
    <property type="match status" value="1"/>
</dbReference>
<evidence type="ECO:0000256" key="1">
    <source>
        <dbReference type="ARBA" id="ARBA00004911"/>
    </source>
</evidence>
<gene>
    <name evidence="15" type="primary">speH</name>
    <name evidence="16" type="ORF">C0189_02315</name>
</gene>
<dbReference type="EC" id="4.1.1.50" evidence="15"/>
<organism evidence="16 17">
    <name type="scientific">Caldisericum exile</name>
    <dbReference type="NCBI Taxonomy" id="693075"/>
    <lineage>
        <taxon>Bacteria</taxon>
        <taxon>Pseudomonadati</taxon>
        <taxon>Caldisericota/Cryosericota group</taxon>
        <taxon>Caldisericota</taxon>
        <taxon>Caldisericia</taxon>
        <taxon>Caldisericales</taxon>
        <taxon>Caldisericaceae</taxon>
        <taxon>Caldisericum</taxon>
    </lineage>
</organism>
<dbReference type="InterPro" id="IPR042284">
    <property type="entry name" value="AdoMetDC_N"/>
</dbReference>
<feature type="site" description="Cleavage (non-hydrolytic); by autolysis" evidence="15">
    <location>
        <begin position="62"/>
        <end position="63"/>
    </location>
</feature>
<feature type="active site" description="Proton donor; for catalytic activity" evidence="15">
    <location>
        <position position="83"/>
    </location>
</feature>
<dbReference type="InterPro" id="IPR003826">
    <property type="entry name" value="AdoMetDC_fam_prok"/>
</dbReference>
<comment type="similarity">
    <text evidence="14 15">Belongs to the prokaryotic AdoMetDC family. Type 1 subfamily.</text>
</comment>
<evidence type="ECO:0000256" key="10">
    <source>
        <dbReference type="ARBA" id="ARBA00023270"/>
    </source>
</evidence>
<protein>
    <recommendedName>
        <fullName evidence="15">S-adenosylmethionine decarboxylase proenzyme</fullName>
        <shortName evidence="15">AdoMetDC</shortName>
        <shortName evidence="15">SAMDC</shortName>
        <ecNumber evidence="15">4.1.1.50</ecNumber>
    </recommendedName>
    <component>
        <recommendedName>
            <fullName evidence="15">S-adenosylmethionine decarboxylase beta chain</fullName>
        </recommendedName>
    </component>
    <component>
        <recommendedName>
            <fullName evidence="15">S-adenosylmethionine decarboxylase alpha chain</fullName>
        </recommendedName>
    </component>
</protein>
<feature type="modified residue" description="Pyruvic acid (Ser); by autocatalysis" evidence="15">
    <location>
        <position position="63"/>
    </location>
</feature>
<accession>A0A2J6WEW3</accession>
<dbReference type="AlphaFoldDB" id="A0A2J6WEW3"/>
<comment type="cofactor">
    <cofactor evidence="15">
        <name>pyruvate</name>
        <dbReference type="ChEBI" id="CHEBI:15361"/>
    </cofactor>
    <text evidence="15">Binds 1 pyruvoyl group covalently per subunit.</text>
</comment>
<evidence type="ECO:0000256" key="8">
    <source>
        <dbReference type="ARBA" id="ARBA00023145"/>
    </source>
</evidence>
<keyword evidence="9 15" id="KW-0456">Lyase</keyword>
<comment type="PTM">
    <text evidence="15">Is synthesized initially as an inactive proenzyme. Formation of the active enzyme involves a self-maturation process in which the active site pyruvoyl group is generated from an internal serine residue via an autocatalytic post-translational modification. Two non-identical subunits are generated from the proenzyme in this reaction, and the pyruvate is formed at the N-terminus of the alpha chain, which is derived from the carboxyl end of the proenzyme. The post-translation cleavage follows an unusual pathway, termed non-hydrolytic serinolysis, in which the side chain hydroxyl group of the serine supplies its oxygen atom to form the C-terminus of the beta chain, while the remainder of the serine residue undergoes an oxidative deamination to produce ammonia and the pyruvoyl group blocking the N-terminus of the alpha chain.</text>
</comment>
<dbReference type="SUPFAM" id="SSF56276">
    <property type="entry name" value="S-adenosylmethionine decarboxylase"/>
    <property type="match status" value="1"/>
</dbReference>
<dbReference type="InterPro" id="IPR017716">
    <property type="entry name" value="S-AdoMet_deCOase_pro-enz"/>
</dbReference>
<keyword evidence="4 15" id="KW-0210">Decarboxylase</keyword>
<dbReference type="InterPro" id="IPR016067">
    <property type="entry name" value="S-AdoMet_deCO2ase_core"/>
</dbReference>
<evidence type="ECO:0000256" key="7">
    <source>
        <dbReference type="ARBA" id="ARBA00023115"/>
    </source>
</evidence>
<evidence type="ECO:0000256" key="5">
    <source>
        <dbReference type="ARBA" id="ARBA00022813"/>
    </source>
</evidence>
<dbReference type="Gene3D" id="3.30.360.110">
    <property type="entry name" value="S-adenosylmethionine decarboxylase domain"/>
    <property type="match status" value="1"/>
</dbReference>
<dbReference type="GO" id="GO:0008295">
    <property type="term" value="P:spermidine biosynthetic process"/>
    <property type="evidence" value="ECO:0007669"/>
    <property type="project" value="UniProtKB-UniRule"/>
</dbReference>
<evidence type="ECO:0000256" key="6">
    <source>
        <dbReference type="ARBA" id="ARBA00023066"/>
    </source>
</evidence>
<dbReference type="UniPathway" id="UPA00331">
    <property type="reaction ID" value="UER00451"/>
</dbReference>
<evidence type="ECO:0000256" key="12">
    <source>
        <dbReference type="ARBA" id="ARBA00048112"/>
    </source>
</evidence>
<keyword evidence="6 15" id="KW-0745">Spermidine biosynthesis</keyword>
<keyword evidence="8 15" id="KW-0865">Zymogen</keyword>
<evidence type="ECO:0000256" key="2">
    <source>
        <dbReference type="ARBA" id="ARBA00011601"/>
    </source>
</evidence>
<dbReference type="PANTHER" id="PTHR33866">
    <property type="entry name" value="S-ADENOSYLMETHIONINE DECARBOXYLASE PROENZYME"/>
    <property type="match status" value="1"/>
</dbReference>
<evidence type="ECO:0000256" key="14">
    <source>
        <dbReference type="ARBA" id="ARBA00061583"/>
    </source>
</evidence>
<dbReference type="RefSeq" id="WP_416085149.1">
    <property type="nucleotide sequence ID" value="NZ_JBNARP010000042.1"/>
</dbReference>
<feature type="active site" description="Proton acceptor; for processing activity" evidence="15">
    <location>
        <position position="68"/>
    </location>
</feature>
<evidence type="ECO:0000256" key="9">
    <source>
        <dbReference type="ARBA" id="ARBA00023239"/>
    </source>
</evidence>
<comment type="catalytic activity">
    <reaction evidence="12 15">
        <text>S-adenosyl-L-methionine + H(+) = S-adenosyl 3-(methylsulfanyl)propylamine + CO2</text>
        <dbReference type="Rhea" id="RHEA:15981"/>
        <dbReference type="ChEBI" id="CHEBI:15378"/>
        <dbReference type="ChEBI" id="CHEBI:16526"/>
        <dbReference type="ChEBI" id="CHEBI:57443"/>
        <dbReference type="ChEBI" id="CHEBI:59789"/>
        <dbReference type="EC" id="4.1.1.50"/>
    </reaction>
</comment>
<keyword evidence="11 15" id="KW-0670">Pyruvate</keyword>
<sequence length="139" mass="15579">MRTEGKHIIMDASGCNPELLNDLNYLRSLLVEAAQKANATVLNVAFHHFTPQGVSGVVVISESHLSIHTWPEYGYAALDFYTCGDIDPKVACEYVAEHLKAKYVQTTEVSRGEEREGKYLHKIRSVRTKVYGKELSLLP</sequence>
<reference evidence="16 17" key="1">
    <citation type="submission" date="2018-01" db="EMBL/GenBank/DDBJ databases">
        <title>Metagenomic assembled genomes from two thermal pools in the Uzon Caldera, Kamchatka, Russia.</title>
        <authorList>
            <person name="Wilkins L."/>
            <person name="Ettinger C."/>
        </authorList>
    </citation>
    <scope>NUCLEOTIDE SEQUENCE [LARGE SCALE GENOMIC DNA]</scope>
    <source>
        <strain evidence="16">ZAV-07</strain>
    </source>
</reference>
<feature type="chain" id="PRO_5023317136" description="S-adenosylmethionine decarboxylase beta chain" evidence="15">
    <location>
        <begin position="1"/>
        <end position="62"/>
    </location>
</feature>
<keyword evidence="5 15" id="KW-0068">Autocatalytic cleavage</keyword>
<dbReference type="Gene3D" id="3.30.160.750">
    <property type="match status" value="1"/>
</dbReference>